<comment type="similarity">
    <text evidence="2">Belongs to the SUA5 family.</text>
</comment>
<keyword evidence="8" id="KW-0547">Nucleotide-binding</keyword>
<evidence type="ECO:0000256" key="1">
    <source>
        <dbReference type="ARBA" id="ARBA00004496"/>
    </source>
</evidence>
<evidence type="ECO:0000259" key="12">
    <source>
        <dbReference type="PROSITE" id="PS51163"/>
    </source>
</evidence>
<dbReference type="Proteomes" id="UP001526426">
    <property type="component" value="Unassembled WGS sequence"/>
</dbReference>
<organism evidence="13 14">
    <name type="scientific">Spirulina subsalsa FACHB-351</name>
    <dbReference type="NCBI Taxonomy" id="234711"/>
    <lineage>
        <taxon>Bacteria</taxon>
        <taxon>Bacillati</taxon>
        <taxon>Cyanobacteriota</taxon>
        <taxon>Cyanophyceae</taxon>
        <taxon>Spirulinales</taxon>
        <taxon>Spirulinaceae</taxon>
        <taxon>Spirulina</taxon>
    </lineage>
</organism>
<keyword evidence="4" id="KW-0963">Cytoplasm</keyword>
<evidence type="ECO:0000256" key="11">
    <source>
        <dbReference type="ARBA" id="ARBA00048366"/>
    </source>
</evidence>
<evidence type="ECO:0000256" key="6">
    <source>
        <dbReference type="ARBA" id="ARBA00022694"/>
    </source>
</evidence>
<evidence type="ECO:0000256" key="3">
    <source>
        <dbReference type="ARBA" id="ARBA00012584"/>
    </source>
</evidence>
<proteinExistence type="inferred from homology"/>
<evidence type="ECO:0000256" key="2">
    <source>
        <dbReference type="ARBA" id="ARBA00007663"/>
    </source>
</evidence>
<protein>
    <recommendedName>
        <fullName evidence="10">L-threonylcarbamoyladenylate synthase</fullName>
        <ecNumber evidence="3">2.7.7.87</ecNumber>
    </recommendedName>
    <alternativeName>
        <fullName evidence="10">L-threonylcarbamoyladenylate synthase</fullName>
    </alternativeName>
</protein>
<comment type="catalytic activity">
    <reaction evidence="11">
        <text>L-threonine + hydrogencarbonate + ATP = L-threonylcarbamoyladenylate + diphosphate + H2O</text>
        <dbReference type="Rhea" id="RHEA:36407"/>
        <dbReference type="ChEBI" id="CHEBI:15377"/>
        <dbReference type="ChEBI" id="CHEBI:17544"/>
        <dbReference type="ChEBI" id="CHEBI:30616"/>
        <dbReference type="ChEBI" id="CHEBI:33019"/>
        <dbReference type="ChEBI" id="CHEBI:57926"/>
        <dbReference type="ChEBI" id="CHEBI:73682"/>
        <dbReference type="EC" id="2.7.7.87"/>
    </reaction>
</comment>
<name>A0ABT3LBU1_9CYAN</name>
<evidence type="ECO:0000256" key="7">
    <source>
        <dbReference type="ARBA" id="ARBA00022695"/>
    </source>
</evidence>
<keyword evidence="9" id="KW-0067">ATP-binding</keyword>
<dbReference type="SUPFAM" id="SSF55821">
    <property type="entry name" value="YrdC/RibB"/>
    <property type="match status" value="1"/>
</dbReference>
<sequence>MPEVSVLEFIGVVQRGEVVSFPTDTVPALASLPEAASRIFTVKQRSPDKPLILMGARVEDFKPYVQGSEKDWALWEAMMTRYWPGQVTLVLPASGKVPPAMTPGDPQTLGLRIPDLTIAQEILAQTGPLATTSANLSGEPPLETLADIGAAFPSVFTLSHPDVPPHAKLGNGQPSTVAKWTPTGWVILRQGNVVLSEASSDE</sequence>
<evidence type="ECO:0000256" key="5">
    <source>
        <dbReference type="ARBA" id="ARBA00022679"/>
    </source>
</evidence>
<gene>
    <name evidence="13" type="ORF">K4A83_22410</name>
</gene>
<accession>A0ABT3LBU1</accession>
<feature type="domain" description="YrdC-like" evidence="12">
    <location>
        <begin position="3"/>
        <end position="193"/>
    </location>
</feature>
<evidence type="ECO:0000313" key="14">
    <source>
        <dbReference type="Proteomes" id="UP001526426"/>
    </source>
</evidence>
<comment type="caution">
    <text evidence="13">The sequence shown here is derived from an EMBL/GenBank/DDBJ whole genome shotgun (WGS) entry which is preliminary data.</text>
</comment>
<dbReference type="PANTHER" id="PTHR17490:SF16">
    <property type="entry name" value="THREONYLCARBAMOYL-AMP SYNTHASE"/>
    <property type="match status" value="1"/>
</dbReference>
<evidence type="ECO:0000313" key="13">
    <source>
        <dbReference type="EMBL" id="MCW6038984.1"/>
    </source>
</evidence>
<reference evidence="13 14" key="1">
    <citation type="submission" date="2021-08" db="EMBL/GenBank/DDBJ databases">
        <title>Draft genome sequence of Spirulina subsalsa with high tolerance to salinity and hype-accumulation of phycocyanin.</title>
        <authorList>
            <person name="Pei H."/>
            <person name="Jiang L."/>
        </authorList>
    </citation>
    <scope>NUCLEOTIDE SEQUENCE [LARGE SCALE GENOMIC DNA]</scope>
    <source>
        <strain evidence="13 14">FACHB-351</strain>
    </source>
</reference>
<keyword evidence="6" id="KW-0819">tRNA processing</keyword>
<dbReference type="InterPro" id="IPR017945">
    <property type="entry name" value="DHBP_synth_RibB-like_a/b_dom"/>
</dbReference>
<dbReference type="EMBL" id="JAIHOM010000224">
    <property type="protein sequence ID" value="MCW6038984.1"/>
    <property type="molecule type" value="Genomic_DNA"/>
</dbReference>
<evidence type="ECO:0000256" key="10">
    <source>
        <dbReference type="ARBA" id="ARBA00029774"/>
    </source>
</evidence>
<evidence type="ECO:0000256" key="9">
    <source>
        <dbReference type="ARBA" id="ARBA00022840"/>
    </source>
</evidence>
<dbReference type="InterPro" id="IPR006070">
    <property type="entry name" value="Sua5-like_dom"/>
</dbReference>
<evidence type="ECO:0000256" key="8">
    <source>
        <dbReference type="ARBA" id="ARBA00022741"/>
    </source>
</evidence>
<dbReference type="Pfam" id="PF01300">
    <property type="entry name" value="Sua5_yciO_yrdC"/>
    <property type="match status" value="1"/>
</dbReference>
<dbReference type="InterPro" id="IPR050156">
    <property type="entry name" value="TC-AMP_synthase_SUA5"/>
</dbReference>
<dbReference type="PANTHER" id="PTHR17490">
    <property type="entry name" value="SUA5"/>
    <property type="match status" value="1"/>
</dbReference>
<dbReference type="RefSeq" id="WP_265266930.1">
    <property type="nucleotide sequence ID" value="NZ_JAIHOM010000224.1"/>
</dbReference>
<dbReference type="PROSITE" id="PS51163">
    <property type="entry name" value="YRDC"/>
    <property type="match status" value="1"/>
</dbReference>
<keyword evidence="14" id="KW-1185">Reference proteome</keyword>
<keyword evidence="7" id="KW-0548">Nucleotidyltransferase</keyword>
<comment type="subcellular location">
    <subcellularLocation>
        <location evidence="1">Cytoplasm</location>
    </subcellularLocation>
</comment>
<evidence type="ECO:0000256" key="4">
    <source>
        <dbReference type="ARBA" id="ARBA00022490"/>
    </source>
</evidence>
<keyword evidence="5" id="KW-0808">Transferase</keyword>
<dbReference type="Gene3D" id="3.90.870.10">
    <property type="entry name" value="DHBP synthase"/>
    <property type="match status" value="1"/>
</dbReference>
<dbReference type="EC" id="2.7.7.87" evidence="3"/>